<gene>
    <name evidence="3" type="ORF">HH308_18470</name>
</gene>
<dbReference type="Pfam" id="PF07859">
    <property type="entry name" value="Abhydrolase_3"/>
    <property type="match status" value="1"/>
</dbReference>
<name>A0A848KY88_9ACTN</name>
<keyword evidence="1 3" id="KW-0378">Hydrolase</keyword>
<dbReference type="AlphaFoldDB" id="A0A848KY88"/>
<dbReference type="Proteomes" id="UP000550729">
    <property type="component" value="Unassembled WGS sequence"/>
</dbReference>
<dbReference type="GO" id="GO:0016787">
    <property type="term" value="F:hydrolase activity"/>
    <property type="evidence" value="ECO:0007669"/>
    <property type="project" value="UniProtKB-KW"/>
</dbReference>
<evidence type="ECO:0000313" key="3">
    <source>
        <dbReference type="EMBL" id="NMO03202.1"/>
    </source>
</evidence>
<reference evidence="3 4" key="1">
    <citation type="submission" date="2020-04" db="EMBL/GenBank/DDBJ databases">
        <title>Gordonia sp. nov. TBRC 11910.</title>
        <authorList>
            <person name="Suriyachadkun C."/>
        </authorList>
    </citation>
    <scope>NUCLEOTIDE SEQUENCE [LARGE SCALE GENOMIC DNA]</scope>
    <source>
        <strain evidence="3 4">TBRC 11910</strain>
    </source>
</reference>
<dbReference type="InterPro" id="IPR050300">
    <property type="entry name" value="GDXG_lipolytic_enzyme"/>
</dbReference>
<protein>
    <submittedName>
        <fullName evidence="3">Alpha/beta hydrolase</fullName>
    </submittedName>
</protein>
<keyword evidence="4" id="KW-1185">Reference proteome</keyword>
<dbReference type="EMBL" id="JABBNB010000020">
    <property type="protein sequence ID" value="NMO03202.1"/>
    <property type="molecule type" value="Genomic_DNA"/>
</dbReference>
<evidence type="ECO:0000256" key="1">
    <source>
        <dbReference type="ARBA" id="ARBA00022801"/>
    </source>
</evidence>
<evidence type="ECO:0000259" key="2">
    <source>
        <dbReference type="Pfam" id="PF07859"/>
    </source>
</evidence>
<comment type="caution">
    <text evidence="3">The sequence shown here is derived from an EMBL/GenBank/DDBJ whole genome shotgun (WGS) entry which is preliminary data.</text>
</comment>
<accession>A0A848KY88</accession>
<dbReference type="InterPro" id="IPR029058">
    <property type="entry name" value="AB_hydrolase_fold"/>
</dbReference>
<feature type="domain" description="Alpha/beta hydrolase fold-3" evidence="2">
    <location>
        <begin position="44"/>
        <end position="251"/>
    </location>
</feature>
<dbReference type="Gene3D" id="3.40.50.1820">
    <property type="entry name" value="alpha/beta hydrolase"/>
    <property type="match status" value="1"/>
</dbReference>
<proteinExistence type="predicted"/>
<organism evidence="3 4">
    <name type="scientific">Gordonia asplenii</name>
    <dbReference type="NCBI Taxonomy" id="2725283"/>
    <lineage>
        <taxon>Bacteria</taxon>
        <taxon>Bacillati</taxon>
        <taxon>Actinomycetota</taxon>
        <taxon>Actinomycetes</taxon>
        <taxon>Mycobacteriales</taxon>
        <taxon>Gordoniaceae</taxon>
        <taxon>Gordonia</taxon>
    </lineage>
</organism>
<dbReference type="PANTHER" id="PTHR48081:SF8">
    <property type="entry name" value="ALPHA_BETA HYDROLASE FOLD-3 DOMAIN-CONTAINING PROTEIN-RELATED"/>
    <property type="match status" value="1"/>
</dbReference>
<dbReference type="SUPFAM" id="SSF53474">
    <property type="entry name" value="alpha/beta-Hydrolases"/>
    <property type="match status" value="1"/>
</dbReference>
<evidence type="ECO:0000313" key="4">
    <source>
        <dbReference type="Proteomes" id="UP000550729"/>
    </source>
</evidence>
<dbReference type="InterPro" id="IPR013094">
    <property type="entry name" value="AB_hydrolase_3"/>
</dbReference>
<dbReference type="PANTHER" id="PTHR48081">
    <property type="entry name" value="AB HYDROLASE SUPERFAMILY PROTEIN C4A8.06C"/>
    <property type="match status" value="1"/>
</dbReference>
<sequence length="285" mass="31336">MPQPRVPVDMIIENVIVPGPLDAPDVRLRIYRPRAVASPAAVLYWIHGGGFVLGWVEQDEKMLVNFARTLGIVVVSVQYRLSPRHRAPAALDDAYAGLTWLFAQADARGYDPSRVAIGGASAGGGLAAGLTLMTHDRGEFPQAFQLLVYPMLDDRTTRRTDLDTSSVRVWEPASNVFGWSSFLGDAFGTDDVSPYAAPARRVDLSGLPPTWLGVGTTDLFHDEDVEYARRLTAQGVDCETTIVDGAFHGFDMLFAKRPVAQEFWRSQARALQRALRPDLPEDVLL</sequence>